<evidence type="ECO:0000256" key="1">
    <source>
        <dbReference type="SAM" id="SignalP"/>
    </source>
</evidence>
<dbReference type="AlphaFoldDB" id="D2R9F9"/>
<evidence type="ECO:0000313" key="2">
    <source>
        <dbReference type="EMBL" id="ADB17709.1"/>
    </source>
</evidence>
<dbReference type="EMBL" id="CP001848">
    <property type="protein sequence ID" value="ADB17709.1"/>
    <property type="molecule type" value="Genomic_DNA"/>
</dbReference>
<dbReference type="KEGG" id="psl:Psta_3044"/>
<reference evidence="2 3" key="1">
    <citation type="journal article" date="2009" name="Stand. Genomic Sci.">
        <title>Complete genome sequence of Pirellula staleyi type strain (ATCC 27377).</title>
        <authorList>
            <person name="Clum A."/>
            <person name="Tindall B.J."/>
            <person name="Sikorski J."/>
            <person name="Ivanova N."/>
            <person name="Mavrommatis K."/>
            <person name="Lucas S."/>
            <person name="Glavina del Rio T."/>
            <person name="Nolan M."/>
            <person name="Chen F."/>
            <person name="Tice H."/>
            <person name="Pitluck S."/>
            <person name="Cheng J.F."/>
            <person name="Chertkov O."/>
            <person name="Brettin T."/>
            <person name="Han C."/>
            <person name="Detter J.C."/>
            <person name="Kuske C."/>
            <person name="Bruce D."/>
            <person name="Goodwin L."/>
            <person name="Ovchinikova G."/>
            <person name="Pati A."/>
            <person name="Mikhailova N."/>
            <person name="Chen A."/>
            <person name="Palaniappan K."/>
            <person name="Land M."/>
            <person name="Hauser L."/>
            <person name="Chang Y.J."/>
            <person name="Jeffries C.D."/>
            <person name="Chain P."/>
            <person name="Rohde M."/>
            <person name="Goker M."/>
            <person name="Bristow J."/>
            <person name="Eisen J.A."/>
            <person name="Markowitz V."/>
            <person name="Hugenholtz P."/>
            <person name="Kyrpides N.C."/>
            <person name="Klenk H.P."/>
            <person name="Lapidus A."/>
        </authorList>
    </citation>
    <scope>NUCLEOTIDE SEQUENCE [LARGE SCALE GENOMIC DNA]</scope>
    <source>
        <strain evidence="3">ATCC 27377 / DSM 6068 / ICPB 4128</strain>
    </source>
</reference>
<feature type="signal peptide" evidence="1">
    <location>
        <begin position="1"/>
        <end position="19"/>
    </location>
</feature>
<proteinExistence type="predicted"/>
<keyword evidence="3" id="KW-1185">Reference proteome</keyword>
<dbReference type="HOGENOM" id="CLU_1609293_0_0_0"/>
<evidence type="ECO:0000313" key="3">
    <source>
        <dbReference type="Proteomes" id="UP000001887"/>
    </source>
</evidence>
<dbReference type="OrthoDB" id="286959at2"/>
<keyword evidence="1" id="KW-0732">Signal</keyword>
<gene>
    <name evidence="2" type="ordered locus">Psta_3044</name>
</gene>
<sequence precursor="true">MKAALILLVILLSAAHCQAAESLDSLFGDKEAQSVVAKPTKVQAYRLADHSFYKPTAKEYKVIAGPVAVDDALAKSVGQLLLDEKSYLWDVGKACDPIFGVRLEFIQGDKSTNVCFCFECDILQVYVDGKPVGSEDFDDVRPQLVKLMQKIFPEDKVIQGLKDKQ</sequence>
<organism evidence="2 3">
    <name type="scientific">Pirellula staleyi (strain ATCC 27377 / DSM 6068 / ICPB 4128)</name>
    <name type="common">Pirella staleyi</name>
    <dbReference type="NCBI Taxonomy" id="530564"/>
    <lineage>
        <taxon>Bacteria</taxon>
        <taxon>Pseudomonadati</taxon>
        <taxon>Planctomycetota</taxon>
        <taxon>Planctomycetia</taxon>
        <taxon>Pirellulales</taxon>
        <taxon>Pirellulaceae</taxon>
        <taxon>Pirellula</taxon>
    </lineage>
</organism>
<accession>D2R9F9</accession>
<protein>
    <recommendedName>
        <fullName evidence="4">DUF4136 domain-containing protein</fullName>
    </recommendedName>
</protein>
<feature type="chain" id="PRO_5003036308" description="DUF4136 domain-containing protein" evidence="1">
    <location>
        <begin position="20"/>
        <end position="165"/>
    </location>
</feature>
<dbReference type="Proteomes" id="UP000001887">
    <property type="component" value="Chromosome"/>
</dbReference>
<name>D2R9F9_PIRSD</name>
<evidence type="ECO:0008006" key="4">
    <source>
        <dbReference type="Google" id="ProtNLM"/>
    </source>
</evidence>